<reference evidence="6 7" key="1">
    <citation type="submission" date="2019-09" db="EMBL/GenBank/DDBJ databases">
        <title>Bird 10,000 Genomes (B10K) Project - Family phase.</title>
        <authorList>
            <person name="Zhang G."/>
        </authorList>
    </citation>
    <scope>NUCLEOTIDE SEQUENCE [LARGE SCALE GENOMIC DNA]</scope>
    <source>
        <strain evidence="6">B10K-DU-009-59</strain>
        <tissue evidence="6">Muscle</tissue>
    </source>
</reference>
<protein>
    <recommendedName>
        <fullName evidence="3">Sulfotransferase</fullName>
        <ecNumber evidence="3">2.8.2.-</ecNumber>
    </recommendedName>
</protein>
<feature type="domain" description="Sulfotransferase" evidence="5">
    <location>
        <begin position="44"/>
        <end position="287"/>
    </location>
</feature>
<dbReference type="Gene3D" id="3.40.50.300">
    <property type="entry name" value="P-loop containing nucleotide triphosphate hydrolases"/>
    <property type="match status" value="1"/>
</dbReference>
<dbReference type="AlphaFoldDB" id="A0A7L0L8F0"/>
<accession>A0A7L0L8F0</accession>
<feature type="non-terminal residue" evidence="6">
    <location>
        <position position="1"/>
    </location>
</feature>
<name>A0A7L0L8F0_9SYLV</name>
<evidence type="ECO:0000256" key="1">
    <source>
        <dbReference type="ARBA" id="ARBA00005771"/>
    </source>
</evidence>
<dbReference type="EMBL" id="VXAN01000191">
    <property type="protein sequence ID" value="NXK64850.1"/>
    <property type="molecule type" value="Genomic_DNA"/>
</dbReference>
<evidence type="ECO:0000313" key="6">
    <source>
        <dbReference type="EMBL" id="NXK64850.1"/>
    </source>
</evidence>
<feature type="compositionally biased region" description="Pro residues" evidence="4">
    <location>
        <begin position="181"/>
        <end position="190"/>
    </location>
</feature>
<dbReference type="GO" id="GO:0008146">
    <property type="term" value="F:sulfotransferase activity"/>
    <property type="evidence" value="ECO:0007669"/>
    <property type="project" value="InterPro"/>
</dbReference>
<comment type="caution">
    <text evidence="6">The sequence shown here is derived from an EMBL/GenBank/DDBJ whole genome shotgun (WGS) entry which is preliminary data.</text>
</comment>
<dbReference type="SUPFAM" id="SSF52540">
    <property type="entry name" value="P-loop containing nucleoside triphosphate hydrolases"/>
    <property type="match status" value="1"/>
</dbReference>
<dbReference type="PANTHER" id="PTHR11783">
    <property type="entry name" value="SULFOTRANSFERASE SULT"/>
    <property type="match status" value="1"/>
</dbReference>
<evidence type="ECO:0000313" key="7">
    <source>
        <dbReference type="Proteomes" id="UP000567822"/>
    </source>
</evidence>
<proteinExistence type="inferred from homology"/>
<dbReference type="Pfam" id="PF00685">
    <property type="entry name" value="Sulfotransfer_1"/>
    <property type="match status" value="1"/>
</dbReference>
<evidence type="ECO:0000256" key="3">
    <source>
        <dbReference type="RuleBase" id="RU361155"/>
    </source>
</evidence>
<dbReference type="InterPro" id="IPR027417">
    <property type="entry name" value="P-loop_NTPase"/>
</dbReference>
<keyword evidence="2 3" id="KW-0808">Transferase</keyword>
<dbReference type="Proteomes" id="UP000567822">
    <property type="component" value="Unassembled WGS sequence"/>
</dbReference>
<feature type="region of interest" description="Disordered" evidence="4">
    <location>
        <begin position="171"/>
        <end position="191"/>
    </location>
</feature>
<evidence type="ECO:0000256" key="2">
    <source>
        <dbReference type="ARBA" id="ARBA00022679"/>
    </source>
</evidence>
<dbReference type="EC" id="2.8.2.-" evidence="3"/>
<comment type="similarity">
    <text evidence="1 3">Belongs to the sulfotransferase 1 family.</text>
</comment>
<evidence type="ECO:0000256" key="4">
    <source>
        <dbReference type="SAM" id="MobiDB-lite"/>
    </source>
</evidence>
<dbReference type="InterPro" id="IPR000863">
    <property type="entry name" value="Sulfotransferase_dom"/>
</dbReference>
<organism evidence="6 7">
    <name type="scientific">Sylvietta virens</name>
    <name type="common">Green crombec</name>
    <dbReference type="NCBI Taxonomy" id="208069"/>
    <lineage>
        <taxon>Eukaryota</taxon>
        <taxon>Metazoa</taxon>
        <taxon>Chordata</taxon>
        <taxon>Craniata</taxon>
        <taxon>Vertebrata</taxon>
        <taxon>Euteleostomi</taxon>
        <taxon>Archelosauria</taxon>
        <taxon>Archosauria</taxon>
        <taxon>Dinosauria</taxon>
        <taxon>Saurischia</taxon>
        <taxon>Theropoda</taxon>
        <taxon>Coelurosauria</taxon>
        <taxon>Aves</taxon>
        <taxon>Neognathae</taxon>
        <taxon>Neoaves</taxon>
        <taxon>Telluraves</taxon>
        <taxon>Australaves</taxon>
        <taxon>Passeriformes</taxon>
        <taxon>Sylvioidea</taxon>
        <taxon>Sylviidae</taxon>
        <taxon>Acrocephalinae</taxon>
        <taxon>Sylvietta</taxon>
    </lineage>
</organism>
<evidence type="ECO:0000259" key="5">
    <source>
        <dbReference type="Pfam" id="PF00685"/>
    </source>
</evidence>
<gene>
    <name evidence="6" type="primary">Sult2b1</name>
    <name evidence="6" type="ORF">SYLVIR_R12484</name>
</gene>
<feature type="non-terminal residue" evidence="6">
    <location>
        <position position="348"/>
    </location>
</feature>
<sequence>SRRVPPGRAMERMEVTETFAGIALPGHLHTQESLGFAAAFTFRPTDVLIATYPKSGTTWMQEILTLLYSLGDARPAKTIPNWERAPWLEQIYCRGALRDTESPRLLTTHLPAHVLAPALQRSKAKVIYVARNPKDVAVSFYHFHHLAKFLPDPSSFDTFLTQFLEGTGRDWGSLGGGTHPQDPPSPPTSPPVHYGSWFDHVKGWLAQRHLLDILYVTYEELHQDLRGTAQRLSRFLGCPLAPGTLAALEQHCSFSAMRDNAMANYSLIPAEIMDHSQGRFMRKGEGERRWGAVGAGAAASLTPCPLGPPTGVVGDWRSHFSPEQNALFNRRYQEEMGDLELPSQWPMA</sequence>
<keyword evidence="7" id="KW-1185">Reference proteome</keyword>